<dbReference type="SUPFAM" id="SSF53474">
    <property type="entry name" value="alpha/beta-Hydrolases"/>
    <property type="match status" value="1"/>
</dbReference>
<dbReference type="InterPro" id="IPR002018">
    <property type="entry name" value="CarbesteraseB"/>
</dbReference>
<feature type="non-terminal residue" evidence="3">
    <location>
        <position position="209"/>
    </location>
</feature>
<keyword evidence="4" id="KW-1185">Reference proteome</keyword>
<organism evidence="3 4">
    <name type="scientific">Scyliorhinus torazame</name>
    <name type="common">Cloudy catshark</name>
    <name type="synonym">Catulus torazame</name>
    <dbReference type="NCBI Taxonomy" id="75743"/>
    <lineage>
        <taxon>Eukaryota</taxon>
        <taxon>Metazoa</taxon>
        <taxon>Chordata</taxon>
        <taxon>Craniata</taxon>
        <taxon>Vertebrata</taxon>
        <taxon>Chondrichthyes</taxon>
        <taxon>Elasmobranchii</taxon>
        <taxon>Galeomorphii</taxon>
        <taxon>Galeoidea</taxon>
        <taxon>Carcharhiniformes</taxon>
        <taxon>Scyliorhinidae</taxon>
        <taxon>Scyliorhinus</taxon>
    </lineage>
</organism>
<dbReference type="OrthoDB" id="3200163at2759"/>
<dbReference type="Pfam" id="PF00135">
    <property type="entry name" value="COesterase"/>
    <property type="match status" value="1"/>
</dbReference>
<comment type="similarity">
    <text evidence="1">Belongs to the type-B carboxylesterase/lipase family.</text>
</comment>
<proteinExistence type="inferred from homology"/>
<name>A0A401Q6P3_SCYTO</name>
<evidence type="ECO:0000259" key="2">
    <source>
        <dbReference type="Pfam" id="PF00135"/>
    </source>
</evidence>
<dbReference type="InterPro" id="IPR050309">
    <property type="entry name" value="Type-B_Carboxylest/Lipase"/>
</dbReference>
<protein>
    <recommendedName>
        <fullName evidence="2">Carboxylesterase type B domain-containing protein</fullName>
    </recommendedName>
</protein>
<dbReference type="EMBL" id="BFAA01021260">
    <property type="protein sequence ID" value="GCB81049.1"/>
    <property type="molecule type" value="Genomic_DNA"/>
</dbReference>
<dbReference type="Proteomes" id="UP000288216">
    <property type="component" value="Unassembled WGS sequence"/>
</dbReference>
<dbReference type="STRING" id="75743.A0A401Q6P3"/>
<comment type="caution">
    <text evidence="3">The sequence shown here is derived from an EMBL/GenBank/DDBJ whole genome shotgun (WGS) entry which is preliminary data.</text>
</comment>
<dbReference type="AlphaFoldDB" id="A0A401Q6P3"/>
<evidence type="ECO:0000313" key="3">
    <source>
        <dbReference type="EMBL" id="GCB81049.1"/>
    </source>
</evidence>
<dbReference type="Gene3D" id="3.40.50.1820">
    <property type="entry name" value="alpha/beta hydrolase"/>
    <property type="match status" value="2"/>
</dbReference>
<reference evidence="3 4" key="1">
    <citation type="journal article" date="2018" name="Nat. Ecol. Evol.">
        <title>Shark genomes provide insights into elasmobranch evolution and the origin of vertebrates.</title>
        <authorList>
            <person name="Hara Y"/>
            <person name="Yamaguchi K"/>
            <person name="Onimaru K"/>
            <person name="Kadota M"/>
            <person name="Koyanagi M"/>
            <person name="Keeley SD"/>
            <person name="Tatsumi K"/>
            <person name="Tanaka K"/>
            <person name="Motone F"/>
            <person name="Kageyama Y"/>
            <person name="Nozu R"/>
            <person name="Adachi N"/>
            <person name="Nishimura O"/>
            <person name="Nakagawa R"/>
            <person name="Tanegashima C"/>
            <person name="Kiyatake I"/>
            <person name="Matsumoto R"/>
            <person name="Murakumo K"/>
            <person name="Nishida K"/>
            <person name="Terakita A"/>
            <person name="Kuratani S"/>
            <person name="Sato K"/>
            <person name="Hyodo S Kuraku.S."/>
        </authorList>
    </citation>
    <scope>NUCLEOTIDE SEQUENCE [LARGE SCALE GENOMIC DNA]</scope>
</reference>
<gene>
    <name evidence="3" type="ORF">scyTo_0022109</name>
</gene>
<evidence type="ECO:0000256" key="1">
    <source>
        <dbReference type="ARBA" id="ARBA00005964"/>
    </source>
</evidence>
<dbReference type="PANTHER" id="PTHR11559">
    <property type="entry name" value="CARBOXYLESTERASE"/>
    <property type="match status" value="1"/>
</dbReference>
<feature type="domain" description="Carboxylesterase type B" evidence="2">
    <location>
        <begin position="1"/>
        <end position="53"/>
    </location>
</feature>
<accession>A0A401Q6P3</accession>
<dbReference type="InterPro" id="IPR029058">
    <property type="entry name" value="AB_hydrolase_fold"/>
</dbReference>
<sequence length="209" mass="23240">TGDSGAQGNFGFLDQLAALKWVQRNIAQFGGNPGMVTLFGESVGGLSVSLHEVAEIAGCRNTQSEPLLHCLRNKTEEEMAQITNSLNALYQLIPALIVDGHILPDDPRSMFQNGMFQNIPYLIGVTTAEGVLSLVHPEKIFPPNWEAGITIEQIKEKINRYITPIFGEENQDLIFDEYFTDVHDPDMLKERCIDMFGDVYITQPTLRAA</sequence>
<feature type="non-terminal residue" evidence="3">
    <location>
        <position position="1"/>
    </location>
</feature>
<evidence type="ECO:0000313" key="4">
    <source>
        <dbReference type="Proteomes" id="UP000288216"/>
    </source>
</evidence>